<gene>
    <name evidence="2" type="ORF">CK498_02035</name>
</gene>
<dbReference type="EMBL" id="NSKB01000001">
    <property type="protein sequence ID" value="PAU79170.1"/>
    <property type="molecule type" value="Genomic_DNA"/>
</dbReference>
<dbReference type="Proteomes" id="UP000217771">
    <property type="component" value="Unassembled WGS sequence"/>
</dbReference>
<feature type="domain" description="Helix-turn-helix" evidence="1">
    <location>
        <begin position="5"/>
        <end position="55"/>
    </location>
</feature>
<sequence length="62" mass="7246">MVKGYLTTKDLCERYRVERTTLYRWMKRKENPLPAPRISGKAGLNRWAIDDIEAYEASLEAA</sequence>
<dbReference type="SUPFAM" id="SSF46955">
    <property type="entry name" value="Putative DNA-binding domain"/>
    <property type="match status" value="1"/>
</dbReference>
<name>A0A2A2F319_9GAMM</name>
<protein>
    <recommendedName>
        <fullName evidence="1">Helix-turn-helix domain-containing protein</fullName>
    </recommendedName>
</protein>
<reference evidence="2 3" key="1">
    <citation type="submission" date="2017-08" db="EMBL/GenBank/DDBJ databases">
        <title>Halomonas alkalisoli sp. nov., isolated from saline alkaline soil.</title>
        <authorList>
            <person name="Wang D."/>
            <person name="Zhang G."/>
        </authorList>
    </citation>
    <scope>NUCLEOTIDE SEQUENCE [LARGE SCALE GENOMIC DNA]</scope>
    <source>
        <strain evidence="2 3">WRN001</strain>
    </source>
</reference>
<keyword evidence="3" id="KW-1185">Reference proteome</keyword>
<dbReference type="InterPro" id="IPR009061">
    <property type="entry name" value="DNA-bd_dom_put_sf"/>
</dbReference>
<proteinExistence type="predicted"/>
<comment type="caution">
    <text evidence="2">The sequence shown here is derived from an EMBL/GenBank/DDBJ whole genome shotgun (WGS) entry which is preliminary data.</text>
</comment>
<evidence type="ECO:0000313" key="2">
    <source>
        <dbReference type="EMBL" id="PAU79170.1"/>
    </source>
</evidence>
<evidence type="ECO:0000313" key="3">
    <source>
        <dbReference type="Proteomes" id="UP000217771"/>
    </source>
</evidence>
<dbReference type="InterPro" id="IPR041657">
    <property type="entry name" value="HTH_17"/>
</dbReference>
<accession>A0A2A2F319</accession>
<dbReference type="AlphaFoldDB" id="A0A2A2F319"/>
<dbReference type="Pfam" id="PF12728">
    <property type="entry name" value="HTH_17"/>
    <property type="match status" value="1"/>
</dbReference>
<organism evidence="2 3">
    <name type="scientific">Halomonas salipaludis</name>
    <dbReference type="NCBI Taxonomy" id="2032625"/>
    <lineage>
        <taxon>Bacteria</taxon>
        <taxon>Pseudomonadati</taxon>
        <taxon>Pseudomonadota</taxon>
        <taxon>Gammaproteobacteria</taxon>
        <taxon>Oceanospirillales</taxon>
        <taxon>Halomonadaceae</taxon>
        <taxon>Halomonas</taxon>
    </lineage>
</organism>
<dbReference type="OrthoDB" id="5297660at2"/>
<evidence type="ECO:0000259" key="1">
    <source>
        <dbReference type="Pfam" id="PF12728"/>
    </source>
</evidence>
<dbReference type="RefSeq" id="WP_095619183.1">
    <property type="nucleotide sequence ID" value="NZ_NSKB01000001.1"/>
</dbReference>